<dbReference type="Pfam" id="PF00583">
    <property type="entry name" value="Acetyltransf_1"/>
    <property type="match status" value="1"/>
</dbReference>
<dbReference type="InterPro" id="IPR050832">
    <property type="entry name" value="Bact_Acetyltransf"/>
</dbReference>
<evidence type="ECO:0000313" key="4">
    <source>
        <dbReference type="EMBL" id="TDR80194.1"/>
    </source>
</evidence>
<dbReference type="GO" id="GO:0016747">
    <property type="term" value="F:acyltransferase activity, transferring groups other than amino-acyl groups"/>
    <property type="evidence" value="ECO:0007669"/>
    <property type="project" value="InterPro"/>
</dbReference>
<dbReference type="OrthoDB" id="9789603at2"/>
<dbReference type="Gene3D" id="3.40.630.30">
    <property type="match status" value="1"/>
</dbReference>
<evidence type="ECO:0000256" key="2">
    <source>
        <dbReference type="ARBA" id="ARBA00023315"/>
    </source>
</evidence>
<name>A0A4R7B690_9NEIS</name>
<dbReference type="SUPFAM" id="SSF55729">
    <property type="entry name" value="Acyl-CoA N-acyltransferases (Nat)"/>
    <property type="match status" value="1"/>
</dbReference>
<dbReference type="InterPro" id="IPR000182">
    <property type="entry name" value="GNAT_dom"/>
</dbReference>
<dbReference type="GO" id="GO:0005840">
    <property type="term" value="C:ribosome"/>
    <property type="evidence" value="ECO:0007669"/>
    <property type="project" value="UniProtKB-KW"/>
</dbReference>
<dbReference type="InterPro" id="IPR016181">
    <property type="entry name" value="Acyl_CoA_acyltransferase"/>
</dbReference>
<protein>
    <submittedName>
        <fullName evidence="4">Ribosomal protein S18 acetylase RimI-like enzyme</fullName>
    </submittedName>
</protein>
<keyword evidence="1" id="KW-0808">Transferase</keyword>
<keyword evidence="5" id="KW-1185">Reference proteome</keyword>
<dbReference type="PANTHER" id="PTHR43877">
    <property type="entry name" value="AMINOALKYLPHOSPHONATE N-ACETYLTRANSFERASE-RELATED-RELATED"/>
    <property type="match status" value="1"/>
</dbReference>
<gene>
    <name evidence="4" type="ORF">DFP86_10549</name>
</gene>
<keyword evidence="4" id="KW-0689">Ribosomal protein</keyword>
<comment type="caution">
    <text evidence="4">The sequence shown here is derived from an EMBL/GenBank/DDBJ whole genome shotgun (WGS) entry which is preliminary data.</text>
</comment>
<dbReference type="AlphaFoldDB" id="A0A4R7B690"/>
<keyword evidence="4" id="KW-0687">Ribonucleoprotein</keyword>
<feature type="domain" description="N-acetyltransferase" evidence="3">
    <location>
        <begin position="4"/>
        <end position="153"/>
    </location>
</feature>
<dbReference type="CDD" id="cd04301">
    <property type="entry name" value="NAT_SF"/>
    <property type="match status" value="1"/>
</dbReference>
<evidence type="ECO:0000259" key="3">
    <source>
        <dbReference type="PROSITE" id="PS51186"/>
    </source>
</evidence>
<dbReference type="EMBL" id="SNZP01000005">
    <property type="protein sequence ID" value="TDR80194.1"/>
    <property type="molecule type" value="Genomic_DNA"/>
</dbReference>
<sequence>MPQVMIRRAVAADAAAIQALYRELVANPAVCVLPERIAEVAQSANAALFVAELDGAVAATAHVSLCLDVMFQNQPFAVVENIIVMPRCRGLGVGAALMREVEHYARSAQCSKIMLLSAAERSEAHRFFEKVGFLGSAKKGFVKYRSQFDEQEP</sequence>
<evidence type="ECO:0000313" key="5">
    <source>
        <dbReference type="Proteomes" id="UP000295611"/>
    </source>
</evidence>
<accession>A0A4R7B690</accession>
<dbReference type="PANTHER" id="PTHR43877:SF2">
    <property type="entry name" value="AMINOALKYLPHOSPHONATE N-ACETYLTRANSFERASE-RELATED"/>
    <property type="match status" value="1"/>
</dbReference>
<dbReference type="RefSeq" id="WP_133679586.1">
    <property type="nucleotide sequence ID" value="NZ_SNZP01000005.1"/>
</dbReference>
<dbReference type="PROSITE" id="PS51186">
    <property type="entry name" value="GNAT"/>
    <property type="match status" value="1"/>
</dbReference>
<keyword evidence="2" id="KW-0012">Acyltransferase</keyword>
<organism evidence="4 5">
    <name type="scientific">Paludibacterium purpuratum</name>
    <dbReference type="NCBI Taxonomy" id="1144873"/>
    <lineage>
        <taxon>Bacteria</taxon>
        <taxon>Pseudomonadati</taxon>
        <taxon>Pseudomonadota</taxon>
        <taxon>Betaproteobacteria</taxon>
        <taxon>Neisseriales</taxon>
        <taxon>Chromobacteriaceae</taxon>
        <taxon>Paludibacterium</taxon>
    </lineage>
</organism>
<dbReference type="Proteomes" id="UP000295611">
    <property type="component" value="Unassembled WGS sequence"/>
</dbReference>
<proteinExistence type="predicted"/>
<evidence type="ECO:0000256" key="1">
    <source>
        <dbReference type="ARBA" id="ARBA00022679"/>
    </source>
</evidence>
<reference evidence="4 5" key="1">
    <citation type="submission" date="2019-03" db="EMBL/GenBank/DDBJ databases">
        <title>Genomic Encyclopedia of Type Strains, Phase III (KMG-III): the genomes of soil and plant-associated and newly described type strains.</title>
        <authorList>
            <person name="Whitman W."/>
        </authorList>
    </citation>
    <scope>NUCLEOTIDE SEQUENCE [LARGE SCALE GENOMIC DNA]</scope>
    <source>
        <strain evidence="4 5">CECT 8976</strain>
    </source>
</reference>